<dbReference type="STRING" id="572036.SAMN05661099_1503"/>
<evidence type="ECO:0000256" key="1">
    <source>
        <dbReference type="SAM" id="Phobius"/>
    </source>
</evidence>
<gene>
    <name evidence="3" type="ORF">SAMN05661099_1503</name>
</gene>
<sequence>MQKFILVLFLLLALGTIPQSFSAVNVKKPNRIQLDSSLVVAKSFNQAALDKHRSDSDFQYGEKYQTALSWWDRFWKWFWNQFSSAVSDSTSSNLARNVSAIILAGLIIFLVIKFSGAGVLQLFTGKARVVPLAYAESLDNIHEIDFDPEIEKATQNRDYRLAVRMLYLKCLKKLSDAGFISWQIDKTNSAYISELVNHDRKQQFASLTRQFEFIWYGEFNIDQSVFTAIKQDFKDFNQGLS</sequence>
<dbReference type="AlphaFoldDB" id="A0A1T5BCS0"/>
<feature type="signal peptide" evidence="2">
    <location>
        <begin position="1"/>
        <end position="22"/>
    </location>
</feature>
<evidence type="ECO:0000256" key="2">
    <source>
        <dbReference type="SAM" id="SignalP"/>
    </source>
</evidence>
<name>A0A1T5BCS0_9SPHI</name>
<accession>A0A1T5BCS0</accession>
<evidence type="ECO:0000313" key="4">
    <source>
        <dbReference type="Proteomes" id="UP000189981"/>
    </source>
</evidence>
<keyword evidence="1" id="KW-0472">Membrane</keyword>
<reference evidence="4" key="1">
    <citation type="submission" date="2017-02" db="EMBL/GenBank/DDBJ databases">
        <authorList>
            <person name="Varghese N."/>
            <person name="Submissions S."/>
        </authorList>
    </citation>
    <scope>NUCLEOTIDE SEQUENCE [LARGE SCALE GENOMIC DNA]</scope>
    <source>
        <strain evidence="4">DSM 22385</strain>
    </source>
</reference>
<evidence type="ECO:0000313" key="3">
    <source>
        <dbReference type="EMBL" id="SKB45056.1"/>
    </source>
</evidence>
<keyword evidence="1" id="KW-1133">Transmembrane helix</keyword>
<feature type="chain" id="PRO_5012549675" description="DUF4129 domain-containing protein" evidence="2">
    <location>
        <begin position="23"/>
        <end position="241"/>
    </location>
</feature>
<protein>
    <recommendedName>
        <fullName evidence="5">DUF4129 domain-containing protein</fullName>
    </recommendedName>
</protein>
<keyword evidence="2" id="KW-0732">Signal</keyword>
<feature type="transmembrane region" description="Helical" evidence="1">
    <location>
        <begin position="98"/>
        <end position="123"/>
    </location>
</feature>
<proteinExistence type="predicted"/>
<dbReference type="RefSeq" id="WP_079701972.1">
    <property type="nucleotide sequence ID" value="NZ_FUYR01000001.1"/>
</dbReference>
<organism evidence="3 4">
    <name type="scientific">Daejeonella lutea</name>
    <dbReference type="NCBI Taxonomy" id="572036"/>
    <lineage>
        <taxon>Bacteria</taxon>
        <taxon>Pseudomonadati</taxon>
        <taxon>Bacteroidota</taxon>
        <taxon>Sphingobacteriia</taxon>
        <taxon>Sphingobacteriales</taxon>
        <taxon>Sphingobacteriaceae</taxon>
        <taxon>Daejeonella</taxon>
    </lineage>
</organism>
<dbReference type="EMBL" id="FUYR01000001">
    <property type="protein sequence ID" value="SKB45056.1"/>
    <property type="molecule type" value="Genomic_DNA"/>
</dbReference>
<dbReference type="OrthoDB" id="5491447at2"/>
<keyword evidence="4" id="KW-1185">Reference proteome</keyword>
<evidence type="ECO:0008006" key="5">
    <source>
        <dbReference type="Google" id="ProtNLM"/>
    </source>
</evidence>
<keyword evidence="1" id="KW-0812">Transmembrane</keyword>
<dbReference type="Proteomes" id="UP000189981">
    <property type="component" value="Unassembled WGS sequence"/>
</dbReference>